<keyword evidence="2" id="KW-0649">Protein kinase inhibitor</keyword>
<dbReference type="GO" id="GO:0051726">
    <property type="term" value="P:regulation of cell cycle"/>
    <property type="evidence" value="ECO:0007669"/>
    <property type="project" value="InterPro"/>
</dbReference>
<feature type="region of interest" description="Disordered" evidence="3">
    <location>
        <begin position="73"/>
        <end position="165"/>
    </location>
</feature>
<dbReference type="Gene3D" id="4.10.365.10">
    <property type="entry name" value="p27"/>
    <property type="match status" value="1"/>
</dbReference>
<dbReference type="OrthoDB" id="6408862at2759"/>
<accession>A0A8X6IXK0</accession>
<evidence type="ECO:0000313" key="6">
    <source>
        <dbReference type="Proteomes" id="UP000887116"/>
    </source>
</evidence>
<evidence type="ECO:0000256" key="1">
    <source>
        <dbReference type="ARBA" id="ARBA00006726"/>
    </source>
</evidence>
<reference evidence="5" key="1">
    <citation type="submission" date="2020-07" db="EMBL/GenBank/DDBJ databases">
        <title>Multicomponent nature underlies the extraordinary mechanical properties of spider dragline silk.</title>
        <authorList>
            <person name="Kono N."/>
            <person name="Nakamura H."/>
            <person name="Mori M."/>
            <person name="Yoshida Y."/>
            <person name="Ohtoshi R."/>
            <person name="Malay A.D."/>
            <person name="Moran D.A.P."/>
            <person name="Tomita M."/>
            <person name="Numata K."/>
            <person name="Arakawa K."/>
        </authorList>
    </citation>
    <scope>NUCLEOTIDE SEQUENCE</scope>
</reference>
<organism evidence="5 6">
    <name type="scientific">Trichonephila clavata</name>
    <name type="common">Joro spider</name>
    <name type="synonym">Nephila clavata</name>
    <dbReference type="NCBI Taxonomy" id="2740835"/>
    <lineage>
        <taxon>Eukaryota</taxon>
        <taxon>Metazoa</taxon>
        <taxon>Ecdysozoa</taxon>
        <taxon>Arthropoda</taxon>
        <taxon>Chelicerata</taxon>
        <taxon>Arachnida</taxon>
        <taxon>Araneae</taxon>
        <taxon>Araneomorphae</taxon>
        <taxon>Entelegynae</taxon>
        <taxon>Araneoidea</taxon>
        <taxon>Nephilidae</taxon>
        <taxon>Trichonephila</taxon>
    </lineage>
</organism>
<keyword evidence="6" id="KW-1185">Reference proteome</keyword>
<proteinExistence type="inferred from homology"/>
<name>A0A8X6IXK0_TRICU</name>
<evidence type="ECO:0000256" key="3">
    <source>
        <dbReference type="SAM" id="MobiDB-lite"/>
    </source>
</evidence>
<evidence type="ECO:0000259" key="4">
    <source>
        <dbReference type="Pfam" id="PF02234"/>
    </source>
</evidence>
<feature type="region of interest" description="Disordered" evidence="3">
    <location>
        <begin position="1"/>
        <end position="21"/>
    </location>
</feature>
<dbReference type="GO" id="GO:0004861">
    <property type="term" value="F:cyclin-dependent protein serine/threonine kinase inhibitor activity"/>
    <property type="evidence" value="ECO:0007669"/>
    <property type="project" value="InterPro"/>
</dbReference>
<feature type="compositionally biased region" description="Low complexity" evidence="3">
    <location>
        <begin position="103"/>
        <end position="115"/>
    </location>
</feature>
<dbReference type="InterPro" id="IPR044898">
    <property type="entry name" value="CDI_dom_sf"/>
</dbReference>
<evidence type="ECO:0000256" key="2">
    <source>
        <dbReference type="ARBA" id="ARBA00023013"/>
    </source>
</evidence>
<feature type="compositionally biased region" description="Basic and acidic residues" evidence="3">
    <location>
        <begin position="88"/>
        <end position="99"/>
    </location>
</feature>
<gene>
    <name evidence="5" type="primary">AVEN_251069_1</name>
    <name evidence="5" type="ORF">TNCT_732871</name>
</gene>
<dbReference type="Pfam" id="PF02234">
    <property type="entry name" value="CDI"/>
    <property type="match status" value="1"/>
</dbReference>
<dbReference type="AlphaFoldDB" id="A0A8X6IXK0"/>
<feature type="domain" description="Cyclin-dependent kinase inhibitor" evidence="4">
    <location>
        <begin position="51"/>
        <end position="78"/>
    </location>
</feature>
<evidence type="ECO:0000313" key="5">
    <source>
        <dbReference type="EMBL" id="GFQ84825.1"/>
    </source>
</evidence>
<dbReference type="Proteomes" id="UP000887116">
    <property type="component" value="Unassembled WGS sequence"/>
</dbReference>
<feature type="compositionally biased region" description="Basic and acidic residues" evidence="3">
    <location>
        <begin position="143"/>
        <end position="152"/>
    </location>
</feature>
<dbReference type="InterPro" id="IPR003175">
    <property type="entry name" value="CDI_dom"/>
</dbReference>
<dbReference type="GO" id="GO:0005634">
    <property type="term" value="C:nucleus"/>
    <property type="evidence" value="ECO:0007669"/>
    <property type="project" value="InterPro"/>
</dbReference>
<comment type="caution">
    <text evidence="5">The sequence shown here is derived from an EMBL/GenBank/DDBJ whole genome shotgun (WGS) entry which is preliminary data.</text>
</comment>
<sequence>MNRKRNAVSQTNEEDEKEENAVVRILQSRTCRRLFSWSLSDDTIPAEITAEAREEQKLRWNFDFQTETPLPGRYQWVRSSEANGHKKNGSDEPERKRPCGGESSSQKRQTSQSQYRRPEKGRAQPESSRASTASESAASCDKALNEADDSGRPLDLNDAYGIDCT</sequence>
<comment type="similarity">
    <text evidence="1">Belongs to the CDI family.</text>
</comment>
<protein>
    <recommendedName>
        <fullName evidence="4">Cyclin-dependent kinase inhibitor domain-containing protein</fullName>
    </recommendedName>
</protein>
<feature type="compositionally biased region" description="Low complexity" evidence="3">
    <location>
        <begin position="127"/>
        <end position="139"/>
    </location>
</feature>
<dbReference type="EMBL" id="BMAO01012906">
    <property type="protein sequence ID" value="GFQ84825.1"/>
    <property type="molecule type" value="Genomic_DNA"/>
</dbReference>